<sequence length="179" mass="20237">MGLHLVLPFHLNLCLHRRRHCLPPAPPPPLLPPLPHPPGPVPRRPLPRYVPLSASILVRLLFSVATEIPNTRWFWRRSKTPLQWLISSLLARAPPAAEMASNSFSSSRSSSSSWTPKQNKLFEKALALYDKDTPDRWHNIARAVGGKSAEEVKRHYELLIEDLRHIESGNVPFPNYSSG</sequence>
<dbReference type="PANTHER" id="PTHR43952:SF75">
    <property type="entry name" value="PROTEIN RADIALIS-LIKE 6"/>
    <property type="match status" value="1"/>
</dbReference>
<dbReference type="PROSITE" id="PS50090">
    <property type="entry name" value="MYB_LIKE"/>
    <property type="match status" value="1"/>
</dbReference>
<keyword evidence="3" id="KW-0804">Transcription</keyword>
<keyword evidence="2" id="KW-0805">Transcription regulation</keyword>
<evidence type="ECO:0008006" key="9">
    <source>
        <dbReference type="Google" id="ProtNLM"/>
    </source>
</evidence>
<evidence type="ECO:0000259" key="6">
    <source>
        <dbReference type="PROSITE" id="PS51293"/>
    </source>
</evidence>
<feature type="domain" description="SANT" evidence="6">
    <location>
        <begin position="109"/>
        <end position="164"/>
    </location>
</feature>
<dbReference type="PROSITE" id="PS51293">
    <property type="entry name" value="SANT"/>
    <property type="match status" value="1"/>
</dbReference>
<dbReference type="EMBL" id="JAVXUP010001022">
    <property type="protein sequence ID" value="KAK3017158.1"/>
    <property type="molecule type" value="Genomic_DNA"/>
</dbReference>
<dbReference type="Proteomes" id="UP001188597">
    <property type="component" value="Unassembled WGS sequence"/>
</dbReference>
<dbReference type="Gene3D" id="1.10.10.60">
    <property type="entry name" value="Homeodomain-like"/>
    <property type="match status" value="1"/>
</dbReference>
<dbReference type="Pfam" id="PF00249">
    <property type="entry name" value="Myb_DNA-binding"/>
    <property type="match status" value="1"/>
</dbReference>
<dbReference type="InterPro" id="IPR009057">
    <property type="entry name" value="Homeodomain-like_sf"/>
</dbReference>
<dbReference type="GO" id="GO:0009908">
    <property type="term" value="P:flower development"/>
    <property type="evidence" value="ECO:0007669"/>
    <property type="project" value="UniProtKB-ARBA"/>
</dbReference>
<dbReference type="AlphaFoldDB" id="A0AA89AWP8"/>
<reference evidence="7" key="1">
    <citation type="submission" date="2022-12" db="EMBL/GenBank/DDBJ databases">
        <title>Draft genome assemblies for two species of Escallonia (Escalloniales).</title>
        <authorList>
            <person name="Chanderbali A."/>
            <person name="Dervinis C."/>
            <person name="Anghel I."/>
            <person name="Soltis D."/>
            <person name="Soltis P."/>
            <person name="Zapata F."/>
        </authorList>
    </citation>
    <scope>NUCLEOTIDE SEQUENCE</scope>
    <source>
        <strain evidence="7">UCBG64.0493</strain>
        <tissue evidence="7">Leaf</tissue>
    </source>
</reference>
<organism evidence="7 8">
    <name type="scientific">Escallonia herrerae</name>
    <dbReference type="NCBI Taxonomy" id="1293975"/>
    <lineage>
        <taxon>Eukaryota</taxon>
        <taxon>Viridiplantae</taxon>
        <taxon>Streptophyta</taxon>
        <taxon>Embryophyta</taxon>
        <taxon>Tracheophyta</taxon>
        <taxon>Spermatophyta</taxon>
        <taxon>Magnoliopsida</taxon>
        <taxon>eudicotyledons</taxon>
        <taxon>Gunneridae</taxon>
        <taxon>Pentapetalae</taxon>
        <taxon>asterids</taxon>
        <taxon>campanulids</taxon>
        <taxon>Escalloniales</taxon>
        <taxon>Escalloniaceae</taxon>
        <taxon>Escallonia</taxon>
    </lineage>
</organism>
<dbReference type="InterPro" id="IPR001005">
    <property type="entry name" value="SANT/Myb"/>
</dbReference>
<dbReference type="CDD" id="cd00167">
    <property type="entry name" value="SANT"/>
    <property type="match status" value="1"/>
</dbReference>
<name>A0AA89AWP8_9ASTE</name>
<dbReference type="GO" id="GO:0003700">
    <property type="term" value="F:DNA-binding transcription factor activity"/>
    <property type="evidence" value="ECO:0007669"/>
    <property type="project" value="InterPro"/>
</dbReference>
<dbReference type="PANTHER" id="PTHR43952">
    <property type="entry name" value="MYB FAMILY TRANSCRIPTION FACTOR-RELATED"/>
    <property type="match status" value="1"/>
</dbReference>
<keyword evidence="8" id="KW-1185">Reference proteome</keyword>
<dbReference type="InterPro" id="IPR017884">
    <property type="entry name" value="SANT_dom"/>
</dbReference>
<gene>
    <name evidence="7" type="ORF">RJ639_007833</name>
</gene>
<evidence type="ECO:0000256" key="4">
    <source>
        <dbReference type="ARBA" id="ARBA00023242"/>
    </source>
</evidence>
<evidence type="ECO:0000313" key="7">
    <source>
        <dbReference type="EMBL" id="KAK3017158.1"/>
    </source>
</evidence>
<dbReference type="SUPFAM" id="SSF46689">
    <property type="entry name" value="Homeodomain-like"/>
    <property type="match status" value="1"/>
</dbReference>
<dbReference type="InterPro" id="IPR044636">
    <property type="entry name" value="RADIALIS-like"/>
</dbReference>
<dbReference type="FunFam" id="1.10.10.60:FF:000154">
    <property type="entry name" value="Transcription factor SRM1"/>
    <property type="match status" value="1"/>
</dbReference>
<feature type="domain" description="Myb-like" evidence="5">
    <location>
        <begin position="106"/>
        <end position="160"/>
    </location>
</feature>
<keyword evidence="4" id="KW-0539">Nucleus</keyword>
<comment type="subcellular location">
    <subcellularLocation>
        <location evidence="1">Nucleus</location>
    </subcellularLocation>
</comment>
<dbReference type="SMART" id="SM00717">
    <property type="entry name" value="SANT"/>
    <property type="match status" value="1"/>
</dbReference>
<dbReference type="GO" id="GO:0048262">
    <property type="term" value="P:determination of dorsal/ventral asymmetry"/>
    <property type="evidence" value="ECO:0007669"/>
    <property type="project" value="UniProtKB-ARBA"/>
</dbReference>
<comment type="caution">
    <text evidence="7">The sequence shown here is derived from an EMBL/GenBank/DDBJ whole genome shotgun (WGS) entry which is preliminary data.</text>
</comment>
<evidence type="ECO:0000256" key="1">
    <source>
        <dbReference type="ARBA" id="ARBA00004123"/>
    </source>
</evidence>
<protein>
    <recommendedName>
        <fullName evidence="9">RADIALIS</fullName>
    </recommendedName>
</protein>
<evidence type="ECO:0000256" key="2">
    <source>
        <dbReference type="ARBA" id="ARBA00023015"/>
    </source>
</evidence>
<accession>A0AA89AWP8</accession>
<evidence type="ECO:0000313" key="8">
    <source>
        <dbReference type="Proteomes" id="UP001188597"/>
    </source>
</evidence>
<dbReference type="GO" id="GO:0005634">
    <property type="term" value="C:nucleus"/>
    <property type="evidence" value="ECO:0007669"/>
    <property type="project" value="UniProtKB-SubCell"/>
</dbReference>
<evidence type="ECO:0000256" key="3">
    <source>
        <dbReference type="ARBA" id="ARBA00023163"/>
    </source>
</evidence>
<evidence type="ECO:0000259" key="5">
    <source>
        <dbReference type="PROSITE" id="PS50090"/>
    </source>
</evidence>
<proteinExistence type="predicted"/>